<dbReference type="PIRSF" id="PIRSF006230">
    <property type="entry name" value="MG442"/>
    <property type="match status" value="1"/>
</dbReference>
<evidence type="ECO:0000256" key="5">
    <source>
        <dbReference type="PIRSR" id="PIRSR006230-1"/>
    </source>
</evidence>
<dbReference type="FunFam" id="3.40.50.300:FF:000590">
    <property type="entry name" value="Ribosome biogenesis GTPase A"/>
    <property type="match status" value="1"/>
</dbReference>
<dbReference type="PANTHER" id="PTHR45782">
    <property type="entry name" value="MITOCHONDRIAL RIBOSOME-ASSOCIATED GTPASE 1"/>
    <property type="match status" value="1"/>
</dbReference>
<evidence type="ECO:0000256" key="4">
    <source>
        <dbReference type="PIRNR" id="PIRNR006230"/>
    </source>
</evidence>
<dbReference type="InterPro" id="IPR019991">
    <property type="entry name" value="GTP-bd_ribosome_bgen"/>
</dbReference>
<dbReference type="NCBIfam" id="TIGR03596">
    <property type="entry name" value="GTPase_YlqF"/>
    <property type="match status" value="1"/>
</dbReference>
<reference evidence="7 8" key="1">
    <citation type="submission" date="2012-08" db="EMBL/GenBank/DDBJ databases">
        <title>Genome sequencing of Lactobacillus florum 8D.</title>
        <authorList>
            <person name="Kim E.B."/>
            <person name="Marco M.L."/>
        </authorList>
    </citation>
    <scope>NUCLEOTIDE SEQUENCE [LARGE SCALE GENOMIC DNA]</scope>
    <source>
        <strain evidence="7 8">8D</strain>
    </source>
</reference>
<dbReference type="PATRIC" id="fig|1221538.3.peg.489"/>
<evidence type="ECO:0000259" key="6">
    <source>
        <dbReference type="PROSITE" id="PS51721"/>
    </source>
</evidence>
<dbReference type="GO" id="GO:0006412">
    <property type="term" value="P:translation"/>
    <property type="evidence" value="ECO:0007669"/>
    <property type="project" value="TreeGrafter"/>
</dbReference>
<dbReference type="Proteomes" id="UP000019474">
    <property type="component" value="Unassembled WGS sequence"/>
</dbReference>
<dbReference type="InterPro" id="IPR030378">
    <property type="entry name" value="G_CP_dom"/>
</dbReference>
<dbReference type="Gene3D" id="3.40.50.300">
    <property type="entry name" value="P-loop containing nucleotide triphosphate hydrolases"/>
    <property type="match status" value="1"/>
</dbReference>
<name>W9EHW9_9LACO</name>
<keyword evidence="8" id="KW-1185">Reference proteome</keyword>
<dbReference type="PROSITE" id="PS51721">
    <property type="entry name" value="G_CP"/>
    <property type="match status" value="1"/>
</dbReference>
<organism evidence="7 8">
    <name type="scientific">Fructilactobacillus florum 8D</name>
    <dbReference type="NCBI Taxonomy" id="1221538"/>
    <lineage>
        <taxon>Bacteria</taxon>
        <taxon>Bacillati</taxon>
        <taxon>Bacillota</taxon>
        <taxon>Bacilli</taxon>
        <taxon>Lactobacillales</taxon>
        <taxon>Lactobacillaceae</taxon>
        <taxon>Fructilactobacillus</taxon>
    </lineage>
</organism>
<gene>
    <name evidence="7" type="ORF">B808_486</name>
</gene>
<protein>
    <recommendedName>
        <fullName evidence="1 4">Ribosome biogenesis GTPase A</fullName>
    </recommendedName>
</protein>
<dbReference type="EMBL" id="ALXG01000022">
    <property type="protein sequence ID" value="ETO40585.1"/>
    <property type="molecule type" value="Genomic_DNA"/>
</dbReference>
<dbReference type="CDD" id="cd01856">
    <property type="entry name" value="YlqF"/>
    <property type="match status" value="1"/>
</dbReference>
<comment type="caution">
    <text evidence="7">The sequence shown here is derived from an EMBL/GenBank/DDBJ whole genome shotgun (WGS) entry which is preliminary data.</text>
</comment>
<accession>W9EHW9</accession>
<dbReference type="AlphaFoldDB" id="W9EHW9"/>
<comment type="subcellular location">
    <subcellularLocation>
        <location evidence="4">Cytoplasm</location>
    </subcellularLocation>
</comment>
<comment type="similarity">
    <text evidence="4">Belongs to the TRAFAC class YlqF/YawG GTPase family. MTG1 subfamily.</text>
</comment>
<feature type="binding site" evidence="5">
    <location>
        <position position="176"/>
    </location>
    <ligand>
        <name>GTP</name>
        <dbReference type="ChEBI" id="CHEBI:37565"/>
    </ligand>
</feature>
<dbReference type="RefSeq" id="WP_009166271.1">
    <property type="nucleotide sequence ID" value="NZ_ALXG01000022.1"/>
</dbReference>
<dbReference type="GO" id="GO:0005525">
    <property type="term" value="F:GTP binding"/>
    <property type="evidence" value="ECO:0007669"/>
    <property type="project" value="UniProtKB-KW"/>
</dbReference>
<feature type="binding site" evidence="5">
    <location>
        <begin position="132"/>
        <end position="137"/>
    </location>
    <ligand>
        <name>GTP</name>
        <dbReference type="ChEBI" id="CHEBI:37565"/>
    </ligand>
</feature>
<dbReference type="InterPro" id="IPR016478">
    <property type="entry name" value="GTPase_MTG1"/>
</dbReference>
<keyword evidence="2 4" id="KW-0547">Nucleotide-binding</keyword>
<dbReference type="Pfam" id="PF01926">
    <property type="entry name" value="MMR_HSR1"/>
    <property type="match status" value="1"/>
</dbReference>
<keyword evidence="3 4" id="KW-0342">GTP-binding</keyword>
<evidence type="ECO:0000256" key="2">
    <source>
        <dbReference type="ARBA" id="ARBA00022741"/>
    </source>
</evidence>
<dbReference type="GO" id="GO:0005737">
    <property type="term" value="C:cytoplasm"/>
    <property type="evidence" value="ECO:0007669"/>
    <property type="project" value="UniProtKB-SubCell"/>
</dbReference>
<keyword evidence="4" id="KW-0963">Cytoplasm</keyword>
<dbReference type="GO" id="GO:0003924">
    <property type="term" value="F:GTPase activity"/>
    <property type="evidence" value="ECO:0007669"/>
    <property type="project" value="TreeGrafter"/>
</dbReference>
<evidence type="ECO:0000313" key="7">
    <source>
        <dbReference type="EMBL" id="ETO40585.1"/>
    </source>
</evidence>
<dbReference type="InterPro" id="IPR023179">
    <property type="entry name" value="GTP-bd_ortho_bundle_sf"/>
</dbReference>
<proteinExistence type="inferred from homology"/>
<feature type="domain" description="CP-type G" evidence="6">
    <location>
        <begin position="12"/>
        <end position="180"/>
    </location>
</feature>
<dbReference type="OrthoDB" id="9779790at2"/>
<dbReference type="Gene3D" id="1.10.1580.10">
    <property type="match status" value="1"/>
</dbReference>
<dbReference type="SUPFAM" id="SSF52540">
    <property type="entry name" value="P-loop containing nucleoside triphosphate hydrolases"/>
    <property type="match status" value="1"/>
</dbReference>
<sequence>MATIINWFPGHMAKAIRQFEENIKVVDVVFEILDARIPISSINPEITRISRNKPRLLILTKADLADPQLTKQWLLWFQKQGQAAITIDAKTPGVQKKVEQAAKRLLANKLSQQQAKGFSPQKIKAICVGVPNVGKSTLLNQLINRRSAPVGNRPGVTKGQQWLTGNGHLELLDTPGILWPKFADQRVAEKLALTGAIRERAYHSDDVALFAIQFFKQTSPNVLLQRYHLDVSELELANPELLLTITAKLGMKDDYDRAADRIITDVRKGKLGPFTLDNPYGSELTGATD</sequence>
<dbReference type="InterPro" id="IPR006073">
    <property type="entry name" value="GTP-bd"/>
</dbReference>
<evidence type="ECO:0000313" key="8">
    <source>
        <dbReference type="Proteomes" id="UP000019474"/>
    </source>
</evidence>
<dbReference type="PANTHER" id="PTHR45782:SF4">
    <property type="entry name" value="MITOCHONDRIAL RIBOSOME-ASSOCIATED GTPASE 1"/>
    <property type="match status" value="1"/>
</dbReference>
<dbReference type="InterPro" id="IPR027417">
    <property type="entry name" value="P-loop_NTPase"/>
</dbReference>
<evidence type="ECO:0000256" key="3">
    <source>
        <dbReference type="ARBA" id="ARBA00023134"/>
    </source>
</evidence>
<evidence type="ECO:0000256" key="1">
    <source>
        <dbReference type="ARBA" id="ARBA00014898"/>
    </source>
</evidence>
<comment type="function">
    <text evidence="4">Required for a late step of 50S ribosomal subunit assembly. Has GTPase activity.</text>
</comment>